<dbReference type="Proteomes" id="UP001199915">
    <property type="component" value="Unassembled WGS sequence"/>
</dbReference>
<dbReference type="InterPro" id="IPR001173">
    <property type="entry name" value="Glyco_trans_2-like"/>
</dbReference>
<dbReference type="Gene3D" id="3.90.550.10">
    <property type="entry name" value="Spore Coat Polysaccharide Biosynthesis Protein SpsA, Chain A"/>
    <property type="match status" value="1"/>
</dbReference>
<gene>
    <name evidence="4" type="ORF">L0N21_10395</name>
</gene>
<evidence type="ECO:0000256" key="2">
    <source>
        <dbReference type="ARBA" id="ARBA00022679"/>
    </source>
</evidence>
<evidence type="ECO:0000313" key="4">
    <source>
        <dbReference type="EMBL" id="MCG4765911.1"/>
    </source>
</evidence>
<dbReference type="EMBL" id="JAKNFS010000013">
    <property type="protein sequence ID" value="MCG4765911.1"/>
    <property type="molecule type" value="Genomic_DNA"/>
</dbReference>
<dbReference type="SUPFAM" id="SSF53448">
    <property type="entry name" value="Nucleotide-diphospho-sugar transferases"/>
    <property type="match status" value="1"/>
</dbReference>
<reference evidence="4" key="1">
    <citation type="submission" date="2022-01" db="EMBL/GenBank/DDBJ databases">
        <title>Collection of gut derived symbiotic bacterial strains cultured from healthy donors.</title>
        <authorList>
            <person name="Lin H."/>
            <person name="Kohout C."/>
            <person name="Waligurski E."/>
            <person name="Pamer E.G."/>
        </authorList>
    </citation>
    <scope>NUCLEOTIDE SEQUENCE</scope>
    <source>
        <strain evidence="4">DFI.5.49</strain>
    </source>
</reference>
<dbReference type="Pfam" id="PF00535">
    <property type="entry name" value="Glycos_transf_2"/>
    <property type="match status" value="1"/>
</dbReference>
<evidence type="ECO:0000256" key="1">
    <source>
        <dbReference type="ARBA" id="ARBA00022676"/>
    </source>
</evidence>
<accession>A0AAE3F4E8</accession>
<evidence type="ECO:0000259" key="3">
    <source>
        <dbReference type="Pfam" id="PF00535"/>
    </source>
</evidence>
<dbReference type="GO" id="GO:0016757">
    <property type="term" value="F:glycosyltransferase activity"/>
    <property type="evidence" value="ECO:0007669"/>
    <property type="project" value="UniProtKB-KW"/>
</dbReference>
<dbReference type="RefSeq" id="WP_178831342.1">
    <property type="nucleotide sequence ID" value="NZ_JAKNFS010000013.1"/>
</dbReference>
<keyword evidence="1" id="KW-0328">Glycosyltransferase</keyword>
<dbReference type="InterPro" id="IPR029044">
    <property type="entry name" value="Nucleotide-diphossugar_trans"/>
</dbReference>
<sequence>MNDTMVTVIVPVYNTAPYLSRCINSILCQSFSKIELILIDDGSTDNSLDICNQYREKDERIKVFHKENGGVCSARNKGLKEMHGDFFMFLDSDDAIEKNIMEDTMNCFVRYPQADMVVFGWKKIFINEKNEEYLPANEFVSDMENATKKLLTNYNGFGGGYPNKIWKTSAFHGNVPEYNETLFYFEDMEWMTRMFLSINSFACLDTNGYLYYIRDDSTTFRNDNEERKEYGYHLSAQQITVNLQSYPQLYQWYCELYYPEIVNGVINSWKKRYSTLGKWLLTQLEKKTMFIFKSNNIAFKIKFRCAILSLLCWIH</sequence>
<proteinExistence type="predicted"/>
<protein>
    <submittedName>
        <fullName evidence="4">Glycosyltransferase family 2 protein</fullName>
    </submittedName>
</protein>
<organism evidence="4 5">
    <name type="scientific">Fusicatenibacter saccharivorans</name>
    <dbReference type="NCBI Taxonomy" id="1150298"/>
    <lineage>
        <taxon>Bacteria</taxon>
        <taxon>Bacillati</taxon>
        <taxon>Bacillota</taxon>
        <taxon>Clostridia</taxon>
        <taxon>Lachnospirales</taxon>
        <taxon>Lachnospiraceae</taxon>
        <taxon>Fusicatenibacter</taxon>
    </lineage>
</organism>
<name>A0AAE3F4E8_9FIRM</name>
<comment type="caution">
    <text evidence="4">The sequence shown here is derived from an EMBL/GenBank/DDBJ whole genome shotgun (WGS) entry which is preliminary data.</text>
</comment>
<dbReference type="AlphaFoldDB" id="A0AAE3F4E8"/>
<dbReference type="PANTHER" id="PTHR22916">
    <property type="entry name" value="GLYCOSYLTRANSFERASE"/>
    <property type="match status" value="1"/>
</dbReference>
<keyword evidence="2" id="KW-0808">Transferase</keyword>
<dbReference type="CDD" id="cd00761">
    <property type="entry name" value="Glyco_tranf_GTA_type"/>
    <property type="match status" value="1"/>
</dbReference>
<dbReference type="PANTHER" id="PTHR22916:SF51">
    <property type="entry name" value="GLYCOSYLTRANSFERASE EPSH-RELATED"/>
    <property type="match status" value="1"/>
</dbReference>
<evidence type="ECO:0000313" key="5">
    <source>
        <dbReference type="Proteomes" id="UP001199915"/>
    </source>
</evidence>
<feature type="domain" description="Glycosyltransferase 2-like" evidence="3">
    <location>
        <begin position="7"/>
        <end position="154"/>
    </location>
</feature>